<sequence length="552" mass="64122">MIRETGIAIKDILKMKSFEKSNIIAGEGGINRIITRVNVMADPDILNWVDKGEFLLTTGYFFKTTKLENQLNLIRESNFKKLSGMGIKIFPYLDKMPEEIIKLANELNFPIIEIDYEVPFTDIMTPVFQEIFNRQSSIINKVQIVHKDTMNVLLKGGSIKDIIGNLSKTLENPIVVVDHHFDEIIIDSLGDSQIYKKLEDDINLTFSKNKLRVDKNKTSRDKINIDEDDIDRIMVPIMVKNNIYGHLIAYGMKSDLSDFDVLYMESTSTVVAVEFLKRISIQEVENKYKAEFFEDLISFDEFRKKKAIERANYYKLDKDASYSVLTLRLSKTESSIDSDEEYNQMLVKVMYMIDLICKNECNSYLTANKGKKINILFMWKKSEDSNKKINLIAQMIKESLNAKVASIKFKMGIGRETMGLANVYKSLKDAEKAVDATKNYVDGDIINFETLGIYKIFCQDNLKEELISFYKSTLEPLVEYDRKRDTELVKSLRIYFETNGNLKKMSEKLFTHYNTVLYRINRIQEITKRNLNDEMDRYGLETSMKIMRILNL</sequence>
<dbReference type="Proteomes" id="UP001321786">
    <property type="component" value="Chromosome"/>
</dbReference>
<organism evidence="5 6">
    <name type="scientific">Helicovermis profundi</name>
    <dbReference type="NCBI Taxonomy" id="3065157"/>
    <lineage>
        <taxon>Bacteria</taxon>
        <taxon>Bacillati</taxon>
        <taxon>Bacillota</taxon>
        <taxon>Clostridia</taxon>
        <taxon>Helicovermis</taxon>
    </lineage>
</organism>
<gene>
    <name evidence="5" type="ORF">HLPR_02730</name>
</gene>
<feature type="domain" description="Purine catabolism PurC-like" evidence="2">
    <location>
        <begin position="11"/>
        <end position="131"/>
    </location>
</feature>
<evidence type="ECO:0000259" key="4">
    <source>
        <dbReference type="Pfam" id="PF17853"/>
    </source>
</evidence>
<comment type="similarity">
    <text evidence="1">Belongs to the CdaR family.</text>
</comment>
<dbReference type="Pfam" id="PF17853">
    <property type="entry name" value="GGDEF_2"/>
    <property type="match status" value="1"/>
</dbReference>
<feature type="domain" description="CdaR GGDEF-like" evidence="4">
    <location>
        <begin position="306"/>
        <end position="435"/>
    </location>
</feature>
<dbReference type="InterPro" id="IPR029016">
    <property type="entry name" value="GAF-like_dom_sf"/>
</dbReference>
<dbReference type="InterPro" id="IPR025736">
    <property type="entry name" value="PucR_C-HTH_dom"/>
</dbReference>
<feature type="domain" description="PucR C-terminal helix-turn-helix" evidence="3">
    <location>
        <begin position="488"/>
        <end position="546"/>
    </location>
</feature>
<dbReference type="InterPro" id="IPR051448">
    <property type="entry name" value="CdaR-like_regulators"/>
</dbReference>
<name>A0AAU9E873_9FIRM</name>
<dbReference type="Pfam" id="PF07905">
    <property type="entry name" value="PucR"/>
    <property type="match status" value="1"/>
</dbReference>
<dbReference type="Pfam" id="PF13556">
    <property type="entry name" value="HTH_30"/>
    <property type="match status" value="1"/>
</dbReference>
<dbReference type="Gene3D" id="3.30.450.40">
    <property type="match status" value="1"/>
</dbReference>
<dbReference type="EMBL" id="AP028654">
    <property type="protein sequence ID" value="BEP27942.1"/>
    <property type="molecule type" value="Genomic_DNA"/>
</dbReference>
<accession>A0AAU9E873</accession>
<dbReference type="InterPro" id="IPR012914">
    <property type="entry name" value="PucR_dom"/>
</dbReference>
<dbReference type="KEGG" id="hprf:HLPR_02730"/>
<proteinExistence type="inferred from homology"/>
<dbReference type="InterPro" id="IPR042070">
    <property type="entry name" value="PucR_C-HTH_sf"/>
</dbReference>
<dbReference type="AlphaFoldDB" id="A0AAU9E873"/>
<evidence type="ECO:0000313" key="6">
    <source>
        <dbReference type="Proteomes" id="UP001321786"/>
    </source>
</evidence>
<keyword evidence="6" id="KW-1185">Reference proteome</keyword>
<protein>
    <submittedName>
        <fullName evidence="5">PucR family transcriptional regulator</fullName>
    </submittedName>
</protein>
<dbReference type="InterPro" id="IPR041522">
    <property type="entry name" value="CdaR_GGDEF"/>
</dbReference>
<evidence type="ECO:0000256" key="1">
    <source>
        <dbReference type="ARBA" id="ARBA00006754"/>
    </source>
</evidence>
<dbReference type="PANTHER" id="PTHR33744:SF1">
    <property type="entry name" value="DNA-BINDING TRANSCRIPTIONAL ACTIVATOR ADER"/>
    <property type="match status" value="1"/>
</dbReference>
<reference evidence="5 6" key="1">
    <citation type="submission" date="2023-08" db="EMBL/GenBank/DDBJ databases">
        <title>Helicovermis profunda gen. nov., sp. nov., a novel mesophilic, fermentative bacterium within the Bacillota from a deep-sea hydrothermal vent chimney.</title>
        <authorList>
            <person name="Miyazaki U."/>
            <person name="Mizutani D."/>
            <person name="Hashimoto Y."/>
            <person name="Tame A."/>
            <person name="Sawayama S."/>
            <person name="Miyazaki J."/>
            <person name="Takai K."/>
            <person name="Nakagawa S."/>
        </authorList>
    </citation>
    <scope>NUCLEOTIDE SEQUENCE [LARGE SCALE GENOMIC DNA]</scope>
    <source>
        <strain evidence="5 6">S502</strain>
    </source>
</reference>
<evidence type="ECO:0000259" key="2">
    <source>
        <dbReference type="Pfam" id="PF07905"/>
    </source>
</evidence>
<evidence type="ECO:0000259" key="3">
    <source>
        <dbReference type="Pfam" id="PF13556"/>
    </source>
</evidence>
<evidence type="ECO:0000313" key="5">
    <source>
        <dbReference type="EMBL" id="BEP27942.1"/>
    </source>
</evidence>
<dbReference type="PANTHER" id="PTHR33744">
    <property type="entry name" value="CARBOHYDRATE DIACID REGULATOR"/>
    <property type="match status" value="1"/>
</dbReference>
<dbReference type="Gene3D" id="1.10.10.2840">
    <property type="entry name" value="PucR C-terminal helix-turn-helix domain"/>
    <property type="match status" value="1"/>
</dbReference>